<accession>A0A2K5DR75</accession>
<evidence type="ECO:0000313" key="2">
    <source>
        <dbReference type="Proteomes" id="UP000233020"/>
    </source>
</evidence>
<reference evidence="1" key="1">
    <citation type="submission" date="2025-08" db="UniProtKB">
        <authorList>
            <consortium name="Ensembl"/>
        </authorList>
    </citation>
    <scope>IDENTIFICATION</scope>
</reference>
<keyword evidence="2" id="KW-1185">Reference proteome</keyword>
<dbReference type="Proteomes" id="UP000233020">
    <property type="component" value="Unplaced"/>
</dbReference>
<sequence length="35" mass="3761">MLQACKMEGFPLVPPAARRRSACTSSCWTCSAAET</sequence>
<dbReference type="GeneTree" id="ENSGT00940000159754"/>
<reference evidence="1" key="2">
    <citation type="submission" date="2025-09" db="UniProtKB">
        <authorList>
            <consortium name="Ensembl"/>
        </authorList>
    </citation>
    <scope>IDENTIFICATION</scope>
</reference>
<name>A0A2K5DR75_AOTNA</name>
<dbReference type="AlphaFoldDB" id="A0A2K5DR75"/>
<proteinExistence type="predicted"/>
<organism evidence="1 2">
    <name type="scientific">Aotus nancymaae</name>
    <name type="common">Ma's night monkey</name>
    <dbReference type="NCBI Taxonomy" id="37293"/>
    <lineage>
        <taxon>Eukaryota</taxon>
        <taxon>Metazoa</taxon>
        <taxon>Chordata</taxon>
        <taxon>Craniata</taxon>
        <taxon>Vertebrata</taxon>
        <taxon>Euteleostomi</taxon>
        <taxon>Mammalia</taxon>
        <taxon>Eutheria</taxon>
        <taxon>Euarchontoglires</taxon>
        <taxon>Primates</taxon>
        <taxon>Haplorrhini</taxon>
        <taxon>Platyrrhini</taxon>
        <taxon>Aotidae</taxon>
        <taxon>Aotus</taxon>
    </lineage>
</organism>
<evidence type="ECO:0000313" key="1">
    <source>
        <dbReference type="Ensembl" id="ENSANAP00000023479.1"/>
    </source>
</evidence>
<protein>
    <submittedName>
        <fullName evidence="1">Spi-1 proto-onco</fullName>
    </submittedName>
</protein>
<dbReference type="Ensembl" id="ENSANAT00000041389.1">
    <property type="protein sequence ID" value="ENSANAP00000023479.1"/>
    <property type="gene ID" value="ENSANAG00000029485.1"/>
</dbReference>
<gene>
    <name evidence="1" type="primary">SPI1</name>
</gene>